<evidence type="ECO:0000313" key="1">
    <source>
        <dbReference type="EMBL" id="HJC35458.1"/>
    </source>
</evidence>
<reference evidence="1" key="1">
    <citation type="journal article" date="2021" name="PeerJ">
        <title>Extensive microbial diversity within the chicken gut microbiome revealed by metagenomics and culture.</title>
        <authorList>
            <person name="Gilroy R."/>
            <person name="Ravi A."/>
            <person name="Getino M."/>
            <person name="Pursley I."/>
            <person name="Horton D.L."/>
            <person name="Alikhan N.F."/>
            <person name="Baker D."/>
            <person name="Gharbi K."/>
            <person name="Hall N."/>
            <person name="Watson M."/>
            <person name="Adriaenssens E.M."/>
            <person name="Foster-Nyarko E."/>
            <person name="Jarju S."/>
            <person name="Secka A."/>
            <person name="Antonio M."/>
            <person name="Oren A."/>
            <person name="Chaudhuri R.R."/>
            <person name="La Ragione R."/>
            <person name="Hildebrand F."/>
            <person name="Pallen M.J."/>
        </authorList>
    </citation>
    <scope>NUCLEOTIDE SEQUENCE</scope>
    <source>
        <strain evidence="1">ChiW19-954</strain>
    </source>
</reference>
<organism evidence="1 2">
    <name type="scientific">Candidatus Mediterraneibacter faecipullorum</name>
    <dbReference type="NCBI Taxonomy" id="2838670"/>
    <lineage>
        <taxon>Bacteria</taxon>
        <taxon>Bacillati</taxon>
        <taxon>Bacillota</taxon>
        <taxon>Clostridia</taxon>
        <taxon>Lachnospirales</taxon>
        <taxon>Lachnospiraceae</taxon>
        <taxon>Mediterraneibacter</taxon>
    </lineage>
</organism>
<sequence>MLVRFFACPFSWSERQSMSKEAAAAAVSTKCDFANGAAELLWTEPERQNMSKEAAAAAVSTIVYCIIHISHNDLPEFPSATLSSIDDATASPHSSALQNENSFYVILLKVDGIVH</sequence>
<protein>
    <submittedName>
        <fullName evidence="1">Uncharacterized protein</fullName>
    </submittedName>
</protein>
<comment type="caution">
    <text evidence="1">The sequence shown here is derived from an EMBL/GenBank/DDBJ whole genome shotgun (WGS) entry which is preliminary data.</text>
</comment>
<evidence type="ECO:0000313" key="2">
    <source>
        <dbReference type="Proteomes" id="UP000823890"/>
    </source>
</evidence>
<gene>
    <name evidence="1" type="ORF">H9758_12865</name>
</gene>
<reference evidence="1" key="2">
    <citation type="submission" date="2021-04" db="EMBL/GenBank/DDBJ databases">
        <authorList>
            <person name="Gilroy R."/>
        </authorList>
    </citation>
    <scope>NUCLEOTIDE SEQUENCE</scope>
    <source>
        <strain evidence="1">ChiW19-954</strain>
    </source>
</reference>
<dbReference type="Proteomes" id="UP000823890">
    <property type="component" value="Unassembled WGS sequence"/>
</dbReference>
<proteinExistence type="predicted"/>
<dbReference type="EMBL" id="DWWO01000150">
    <property type="protein sequence ID" value="HJC35458.1"/>
    <property type="molecule type" value="Genomic_DNA"/>
</dbReference>
<dbReference type="AlphaFoldDB" id="A0A9D2STT2"/>
<name>A0A9D2STT2_9FIRM</name>
<accession>A0A9D2STT2</accession>